<gene>
    <name evidence="6" type="ORF">SEUCBS140593_003343</name>
</gene>
<dbReference type="InterPro" id="IPR029058">
    <property type="entry name" value="AB_hydrolase_fold"/>
</dbReference>
<protein>
    <recommendedName>
        <fullName evidence="5">Alpha/beta hydrolase fold-3 domain-containing protein</fullName>
    </recommendedName>
</protein>
<feature type="active site" evidence="3">
    <location>
        <position position="301"/>
    </location>
</feature>
<evidence type="ECO:0000259" key="5">
    <source>
        <dbReference type="Pfam" id="PF07859"/>
    </source>
</evidence>
<feature type="domain" description="Alpha/beta hydrolase fold-3" evidence="5">
    <location>
        <begin position="220"/>
        <end position="358"/>
    </location>
</feature>
<dbReference type="InterPro" id="IPR050300">
    <property type="entry name" value="GDXG_lipolytic_enzyme"/>
</dbReference>
<comment type="similarity">
    <text evidence="1">Belongs to the 'GDXG' lipolytic enzyme family.</text>
</comment>
<dbReference type="EMBL" id="CAWUHD010000025">
    <property type="protein sequence ID" value="CAK7217827.1"/>
    <property type="molecule type" value="Genomic_DNA"/>
</dbReference>
<evidence type="ECO:0000313" key="7">
    <source>
        <dbReference type="Proteomes" id="UP001642482"/>
    </source>
</evidence>
<dbReference type="Pfam" id="PF07859">
    <property type="entry name" value="Abhydrolase_3"/>
    <property type="match status" value="1"/>
</dbReference>
<dbReference type="Proteomes" id="UP001642482">
    <property type="component" value="Unassembled WGS sequence"/>
</dbReference>
<name>A0ABP0BDX7_9PEZI</name>
<keyword evidence="7" id="KW-1185">Reference proteome</keyword>
<feature type="region of interest" description="Disordered" evidence="4">
    <location>
        <begin position="90"/>
        <end position="111"/>
    </location>
</feature>
<organism evidence="6 7">
    <name type="scientific">Sporothrix eucalyptigena</name>
    <dbReference type="NCBI Taxonomy" id="1812306"/>
    <lineage>
        <taxon>Eukaryota</taxon>
        <taxon>Fungi</taxon>
        <taxon>Dikarya</taxon>
        <taxon>Ascomycota</taxon>
        <taxon>Pezizomycotina</taxon>
        <taxon>Sordariomycetes</taxon>
        <taxon>Sordariomycetidae</taxon>
        <taxon>Ophiostomatales</taxon>
        <taxon>Ophiostomataceae</taxon>
        <taxon>Sporothrix</taxon>
    </lineage>
</organism>
<sequence>MAQDNSDNAAQVKDSVTSYEEEPREIRLSLVDRINMALIAMPVATRTAVRHFLGWSEPSKYLDLKSEVIIAVIRSFVIPQRPPLSSLPFFSSSASSNATPRSGGRSITDTQRLLNRDPGIMGPLWVSEYTAPGGANAEENANVRDALVNVIKRLHVEEGEGRNGAPMPDIKWPNVAPVEAEWIGHRTGARESALLPTYMDEEERFSALMSHISAPQPTTVLYLHGGAMYLLDPATHRGATLALAKRIGGRCYSVRYRLAPQHAFPAQILDALVSYLTLLYPPPGALHEAVSPAHIVFSGDSAGGNLCLALTRVLLDFQRNNTRVLWHGSERTVPLPAGVAVNSPWVDVSNSSPSWQPTPESHRAEFDYLPPMHLPGSDGLNRPPCEAWPSKPPRRFLYVETDLVTHPLVSLFLSDPKGWAGAPPMYVCVGWEMLADEVGFFTATRLNNGGNGASSVVFEQYEAMPHCFALVLPKLPGAKRCFNGWASFIRRAVEQPETLRQGATGPGSGSSFTHIKAQTLEESPIDPSTLAPYTEEHIREVVRHRLSPTVLAMTGLGKTSSKL</sequence>
<reference evidence="6 7" key="1">
    <citation type="submission" date="2024-01" db="EMBL/GenBank/DDBJ databases">
        <authorList>
            <person name="Allen C."/>
            <person name="Tagirdzhanova G."/>
        </authorList>
    </citation>
    <scope>NUCLEOTIDE SEQUENCE [LARGE SCALE GENOMIC DNA]</scope>
</reference>
<proteinExistence type="inferred from homology"/>
<dbReference type="PANTHER" id="PTHR48081">
    <property type="entry name" value="AB HYDROLASE SUPERFAMILY PROTEIN C4A8.06C"/>
    <property type="match status" value="1"/>
</dbReference>
<dbReference type="InterPro" id="IPR013094">
    <property type="entry name" value="AB_hydrolase_3"/>
</dbReference>
<dbReference type="PROSITE" id="PS01174">
    <property type="entry name" value="LIPASE_GDXG_SER"/>
    <property type="match status" value="1"/>
</dbReference>
<comment type="caution">
    <text evidence="6">The sequence shown here is derived from an EMBL/GenBank/DDBJ whole genome shotgun (WGS) entry which is preliminary data.</text>
</comment>
<evidence type="ECO:0000256" key="4">
    <source>
        <dbReference type="SAM" id="MobiDB-lite"/>
    </source>
</evidence>
<accession>A0ABP0BDX7</accession>
<keyword evidence="2" id="KW-0378">Hydrolase</keyword>
<evidence type="ECO:0000256" key="1">
    <source>
        <dbReference type="ARBA" id="ARBA00010515"/>
    </source>
</evidence>
<feature type="compositionally biased region" description="Low complexity" evidence="4">
    <location>
        <begin position="90"/>
        <end position="102"/>
    </location>
</feature>
<dbReference type="InterPro" id="IPR033140">
    <property type="entry name" value="Lipase_GDXG_put_SER_AS"/>
</dbReference>
<dbReference type="SUPFAM" id="SSF53474">
    <property type="entry name" value="alpha/beta-Hydrolases"/>
    <property type="match status" value="1"/>
</dbReference>
<dbReference type="PANTHER" id="PTHR48081:SF25">
    <property type="entry name" value="PUTATIVE (AFU_ORTHOLOGUE AFUA_3G11560)-RELATED"/>
    <property type="match status" value="1"/>
</dbReference>
<dbReference type="Gene3D" id="3.40.50.1820">
    <property type="entry name" value="alpha/beta hydrolase"/>
    <property type="match status" value="1"/>
</dbReference>
<evidence type="ECO:0000256" key="2">
    <source>
        <dbReference type="ARBA" id="ARBA00022801"/>
    </source>
</evidence>
<evidence type="ECO:0000313" key="6">
    <source>
        <dbReference type="EMBL" id="CAK7217827.1"/>
    </source>
</evidence>
<evidence type="ECO:0000256" key="3">
    <source>
        <dbReference type="PROSITE-ProRule" id="PRU10038"/>
    </source>
</evidence>